<name>A0A9P6ARB4_9AGAM</name>
<accession>A0A9P6ARB4</accession>
<dbReference type="AlphaFoldDB" id="A0A9P6ARB4"/>
<evidence type="ECO:0000313" key="2">
    <source>
        <dbReference type="Proteomes" id="UP000886523"/>
    </source>
</evidence>
<dbReference type="EMBL" id="MU129015">
    <property type="protein sequence ID" value="KAF9510507.1"/>
    <property type="molecule type" value="Genomic_DNA"/>
</dbReference>
<reference evidence="1" key="1">
    <citation type="journal article" date="2020" name="Nat. Commun.">
        <title>Large-scale genome sequencing of mycorrhizal fungi provides insights into the early evolution of symbiotic traits.</title>
        <authorList>
            <person name="Miyauchi S."/>
            <person name="Kiss E."/>
            <person name="Kuo A."/>
            <person name="Drula E."/>
            <person name="Kohler A."/>
            <person name="Sanchez-Garcia M."/>
            <person name="Morin E."/>
            <person name="Andreopoulos B."/>
            <person name="Barry K.W."/>
            <person name="Bonito G."/>
            <person name="Buee M."/>
            <person name="Carver A."/>
            <person name="Chen C."/>
            <person name="Cichocki N."/>
            <person name="Clum A."/>
            <person name="Culley D."/>
            <person name="Crous P.W."/>
            <person name="Fauchery L."/>
            <person name="Girlanda M."/>
            <person name="Hayes R.D."/>
            <person name="Keri Z."/>
            <person name="LaButti K."/>
            <person name="Lipzen A."/>
            <person name="Lombard V."/>
            <person name="Magnuson J."/>
            <person name="Maillard F."/>
            <person name="Murat C."/>
            <person name="Nolan M."/>
            <person name="Ohm R.A."/>
            <person name="Pangilinan J."/>
            <person name="Pereira M.F."/>
            <person name="Perotto S."/>
            <person name="Peter M."/>
            <person name="Pfister S."/>
            <person name="Riley R."/>
            <person name="Sitrit Y."/>
            <person name="Stielow J.B."/>
            <person name="Szollosi G."/>
            <person name="Zifcakova L."/>
            <person name="Stursova M."/>
            <person name="Spatafora J.W."/>
            <person name="Tedersoo L."/>
            <person name="Vaario L.M."/>
            <person name="Yamada A."/>
            <person name="Yan M."/>
            <person name="Wang P."/>
            <person name="Xu J."/>
            <person name="Bruns T."/>
            <person name="Baldrian P."/>
            <person name="Vilgalys R."/>
            <person name="Dunand C."/>
            <person name="Henrissat B."/>
            <person name="Grigoriev I.V."/>
            <person name="Hibbett D."/>
            <person name="Nagy L.G."/>
            <person name="Martin F.M."/>
        </authorList>
    </citation>
    <scope>NUCLEOTIDE SEQUENCE</scope>
    <source>
        <strain evidence="1">UP504</strain>
    </source>
</reference>
<protein>
    <submittedName>
        <fullName evidence="1">Uncharacterized protein</fullName>
    </submittedName>
</protein>
<dbReference type="Proteomes" id="UP000886523">
    <property type="component" value="Unassembled WGS sequence"/>
</dbReference>
<proteinExistence type="predicted"/>
<evidence type="ECO:0000313" key="1">
    <source>
        <dbReference type="EMBL" id="KAF9510507.1"/>
    </source>
</evidence>
<comment type="caution">
    <text evidence="1">The sequence shown here is derived from an EMBL/GenBank/DDBJ whole genome shotgun (WGS) entry which is preliminary data.</text>
</comment>
<gene>
    <name evidence="1" type="ORF">BS47DRAFT_1347914</name>
</gene>
<dbReference type="OrthoDB" id="3265684at2759"/>
<sequence length="320" mass="35961">MPPNEDVVEEYRLLLDDLLKLGTTRGDIVNRIRDFQKYHDDDAGETMESSEFHLEETIATFGLQHDMTYSASEPQGWRIEEIPETKGFEPSHCFESLLRSYAQNFDRTSRAVYRTAVNFILNECLTAMKDTALLLTSHGQTIGGHSTLTPPALRDIKVFGDLSFSHKITPMDDSSSRSPYSGVTVTGRVDHAIGRTTFRRGHSIEWCFQSLLLLVATALAQLVVYLGSLHESRLSRNWSDSSIYGVVSDGYLFTFVAITHHGVLKQSRQFDTPLVLGCLRYLLEKSAAIVLDKNTGLLDPAIDLRDNPYTHPPDDDDDDD</sequence>
<organism evidence="1 2">
    <name type="scientific">Hydnum rufescens UP504</name>
    <dbReference type="NCBI Taxonomy" id="1448309"/>
    <lineage>
        <taxon>Eukaryota</taxon>
        <taxon>Fungi</taxon>
        <taxon>Dikarya</taxon>
        <taxon>Basidiomycota</taxon>
        <taxon>Agaricomycotina</taxon>
        <taxon>Agaricomycetes</taxon>
        <taxon>Cantharellales</taxon>
        <taxon>Hydnaceae</taxon>
        <taxon>Hydnum</taxon>
    </lineage>
</organism>
<keyword evidence="2" id="KW-1185">Reference proteome</keyword>